<gene>
    <name evidence="1" type="ORF">EZS28_013376</name>
</gene>
<name>A0A5J4W8X0_9EUKA</name>
<dbReference type="AlphaFoldDB" id="A0A5J4W8X0"/>
<dbReference type="OrthoDB" id="10500762at2759"/>
<proteinExistence type="predicted"/>
<reference evidence="1 2" key="1">
    <citation type="submission" date="2019-03" db="EMBL/GenBank/DDBJ databases">
        <title>Single cell metagenomics reveals metabolic interactions within the superorganism composed of flagellate Streblomastix strix and complex community of Bacteroidetes bacteria on its surface.</title>
        <authorList>
            <person name="Treitli S.C."/>
            <person name="Kolisko M."/>
            <person name="Husnik F."/>
            <person name="Keeling P."/>
            <person name="Hampl V."/>
        </authorList>
    </citation>
    <scope>NUCLEOTIDE SEQUENCE [LARGE SCALE GENOMIC DNA]</scope>
    <source>
        <strain evidence="1">ST1C</strain>
    </source>
</reference>
<dbReference type="EMBL" id="SNRW01002997">
    <property type="protein sequence ID" value="KAA6391096.1"/>
    <property type="molecule type" value="Genomic_DNA"/>
</dbReference>
<evidence type="ECO:0000313" key="2">
    <source>
        <dbReference type="Proteomes" id="UP000324800"/>
    </source>
</evidence>
<evidence type="ECO:0000313" key="1">
    <source>
        <dbReference type="EMBL" id="KAA6391096.1"/>
    </source>
</evidence>
<comment type="caution">
    <text evidence="1">The sequence shown here is derived from an EMBL/GenBank/DDBJ whole genome shotgun (WGS) entry which is preliminary data.</text>
</comment>
<organism evidence="1 2">
    <name type="scientific">Streblomastix strix</name>
    <dbReference type="NCBI Taxonomy" id="222440"/>
    <lineage>
        <taxon>Eukaryota</taxon>
        <taxon>Metamonada</taxon>
        <taxon>Preaxostyla</taxon>
        <taxon>Oxymonadida</taxon>
        <taxon>Streblomastigidae</taxon>
        <taxon>Streblomastix</taxon>
    </lineage>
</organism>
<protein>
    <submittedName>
        <fullName evidence="1">Uncharacterized protein</fullName>
    </submittedName>
</protein>
<dbReference type="Proteomes" id="UP000324800">
    <property type="component" value="Unassembled WGS sequence"/>
</dbReference>
<accession>A0A5J4W8X0</accession>
<sequence>MGFMFTNFLEELWPFGKYALVLGDDVGHRQNVIGYISEKGFYLGVSIGSVDQVTSIKGNTHIAIAGVYYTDYEPLKRAISEVNGDGKINIVDDWQVNSIIVEIRSMSWVQNVVQKQTEAIGDGVQSYDPSQPISLSNYINNNTKLVNHNTFGPLRAAYFVKEGLICTFNFQAEVSSQHVNNVFKVFKTIDSDLQPRLTKLFPIKTSFTSFAGMIQINGNDTPDVVVNQGFGYYPMDLCDFSGSYLIDPLPQESNQKNITSNGEPISHIVSVIMQHDILPPMRISTSIFPQYTVTEVSRDQLLALAYTPYDLDAFKIYIIDDTVNKLVMFNIHLRLKRFTEVKQYVLSMSESIDPKRTFLFPVMIQYDFNTDPIQDIPLAYLTVADTDNPVRWHIHISSELKAVKFVNYCISGCYFNAFLSIVLTDNVQFDNKFDGYEEAYKDGTVLFIGLKSASQVIREYIIYHRGRTIDGTLQNDSTTEQFIYNTVKQRSEKNNRKHVHSLYENINKYDTSACGTYETIREIEDAIKDQVSIPYTIPIRFRLSIPLDDILVFSGFTDYPNSLFCDLKIQFKINPNAFVFAQVNPIISMAKYYTMNKTDLMASGPDKMKNIDLLFRNWSLGYQYTKQFTQMGCTADLITKISIEQITDSGLKNLMCNISLVILSIKNYVVTEVTANMSGYKATDDCLQRVREFYGNRLFVVPSQRVEAWSFPTITTCGRNFPDMPMNTLDQQFFQMQLNASNLDLLFKATDEFEDALTIPRNTASRILNPHTDLTSFMITLQCEHNSNGALTFDGLDTQNQNVQVEL</sequence>